<feature type="transmembrane region" description="Helical" evidence="2">
    <location>
        <begin position="49"/>
        <end position="72"/>
    </location>
</feature>
<accession>A0A6A5USC8</accession>
<dbReference type="InterPro" id="IPR056120">
    <property type="entry name" value="DUF7703"/>
</dbReference>
<sequence>MASSILQSSATSGSTFSVISTPAPPQGSFDSPAAGVTGGYTGDSIEPKIMIAFLIGLSLYNAVELIILILFTFNKYSGLYFWSLTVSSAGIIPYSLGFLIKFFQILDPNQSVGYIAVVMLSLGWYSMVTGQSVVLWSRLHLLTSSQRVIRWSLYMICTDVVILQFPTSVLTFGSNANTLSERTLHHFVRGYNIMEKIQMVGFFVQELILSLIYIKETLRIIKLSKSAQGDIMSIADETELKHPFARKVMYQLLAINSVIIAMDVALLAVEFANLYLIETTLKGVVYSIKLKLEFAVLGKLVQIVRSKADSSGQASDERQATSTGLELEKLSTARSGSGTGSAKGNARRGSALARAQTFPDFVDPARVSGDVTHAVASAPPPARATMGLSLTPEEEQEQENAWEVEGQHRKRWYRANRNSWIDEEMDKHNIG</sequence>
<feature type="transmembrane region" description="Helical" evidence="2">
    <location>
        <begin position="197"/>
        <end position="214"/>
    </location>
</feature>
<evidence type="ECO:0000313" key="4">
    <source>
        <dbReference type="EMBL" id="KAF1963997.1"/>
    </source>
</evidence>
<dbReference type="OrthoDB" id="405906at2759"/>
<feature type="region of interest" description="Disordered" evidence="1">
    <location>
        <begin position="373"/>
        <end position="406"/>
    </location>
</feature>
<proteinExistence type="predicted"/>
<dbReference type="EMBL" id="ML976821">
    <property type="protein sequence ID" value="KAF1963997.1"/>
    <property type="molecule type" value="Genomic_DNA"/>
</dbReference>
<dbReference type="PANTHER" id="PTHR37013">
    <property type="entry name" value="INTEGRAL MEMBRANE PROTEIN (AFU_ORTHOLOGUE AFUA_1G05950)-RELATED"/>
    <property type="match status" value="1"/>
</dbReference>
<feature type="compositionally biased region" description="Polar residues" evidence="1">
    <location>
        <begin position="311"/>
        <end position="324"/>
    </location>
</feature>
<evidence type="ECO:0000256" key="1">
    <source>
        <dbReference type="SAM" id="MobiDB-lite"/>
    </source>
</evidence>
<protein>
    <recommendedName>
        <fullName evidence="3">DUF7703 domain-containing protein</fullName>
    </recommendedName>
</protein>
<keyword evidence="2" id="KW-0472">Membrane</keyword>
<feature type="compositionally biased region" description="Acidic residues" evidence="1">
    <location>
        <begin position="392"/>
        <end position="402"/>
    </location>
</feature>
<feature type="transmembrane region" description="Helical" evidence="2">
    <location>
        <begin position="248"/>
        <end position="269"/>
    </location>
</feature>
<evidence type="ECO:0000256" key="2">
    <source>
        <dbReference type="SAM" id="Phobius"/>
    </source>
</evidence>
<keyword evidence="5" id="KW-1185">Reference proteome</keyword>
<organism evidence="4 5">
    <name type="scientific">Bimuria novae-zelandiae CBS 107.79</name>
    <dbReference type="NCBI Taxonomy" id="1447943"/>
    <lineage>
        <taxon>Eukaryota</taxon>
        <taxon>Fungi</taxon>
        <taxon>Dikarya</taxon>
        <taxon>Ascomycota</taxon>
        <taxon>Pezizomycotina</taxon>
        <taxon>Dothideomycetes</taxon>
        <taxon>Pleosporomycetidae</taxon>
        <taxon>Pleosporales</taxon>
        <taxon>Massarineae</taxon>
        <taxon>Didymosphaeriaceae</taxon>
        <taxon>Bimuria</taxon>
    </lineage>
</organism>
<feature type="transmembrane region" description="Helical" evidence="2">
    <location>
        <begin position="148"/>
        <end position="165"/>
    </location>
</feature>
<evidence type="ECO:0000259" key="3">
    <source>
        <dbReference type="Pfam" id="PF24802"/>
    </source>
</evidence>
<evidence type="ECO:0000313" key="5">
    <source>
        <dbReference type="Proteomes" id="UP000800036"/>
    </source>
</evidence>
<dbReference type="Pfam" id="PF24802">
    <property type="entry name" value="DUF7703"/>
    <property type="match status" value="1"/>
</dbReference>
<dbReference type="PANTHER" id="PTHR37013:SF3">
    <property type="entry name" value="INTEGRAL MEMBRANE PROTEIN (AFU_ORTHOLOGUE AFUA_1G05950)"/>
    <property type="match status" value="1"/>
</dbReference>
<name>A0A6A5USC8_9PLEO</name>
<dbReference type="Proteomes" id="UP000800036">
    <property type="component" value="Unassembled WGS sequence"/>
</dbReference>
<feature type="domain" description="DUF7703" evidence="3">
    <location>
        <begin position="45"/>
        <end position="307"/>
    </location>
</feature>
<feature type="compositionally biased region" description="Low complexity" evidence="1">
    <location>
        <begin position="332"/>
        <end position="344"/>
    </location>
</feature>
<reference evidence="4" key="1">
    <citation type="journal article" date="2020" name="Stud. Mycol.">
        <title>101 Dothideomycetes genomes: a test case for predicting lifestyles and emergence of pathogens.</title>
        <authorList>
            <person name="Haridas S."/>
            <person name="Albert R."/>
            <person name="Binder M."/>
            <person name="Bloem J."/>
            <person name="Labutti K."/>
            <person name="Salamov A."/>
            <person name="Andreopoulos B."/>
            <person name="Baker S."/>
            <person name="Barry K."/>
            <person name="Bills G."/>
            <person name="Bluhm B."/>
            <person name="Cannon C."/>
            <person name="Castanera R."/>
            <person name="Culley D."/>
            <person name="Daum C."/>
            <person name="Ezra D."/>
            <person name="Gonzalez J."/>
            <person name="Henrissat B."/>
            <person name="Kuo A."/>
            <person name="Liang C."/>
            <person name="Lipzen A."/>
            <person name="Lutzoni F."/>
            <person name="Magnuson J."/>
            <person name="Mondo S."/>
            <person name="Nolan M."/>
            <person name="Ohm R."/>
            <person name="Pangilinan J."/>
            <person name="Park H.-J."/>
            <person name="Ramirez L."/>
            <person name="Alfaro M."/>
            <person name="Sun H."/>
            <person name="Tritt A."/>
            <person name="Yoshinaga Y."/>
            <person name="Zwiers L.-H."/>
            <person name="Turgeon B."/>
            <person name="Goodwin S."/>
            <person name="Spatafora J."/>
            <person name="Crous P."/>
            <person name="Grigoriev I."/>
        </authorList>
    </citation>
    <scope>NUCLEOTIDE SEQUENCE</scope>
    <source>
        <strain evidence="4">CBS 107.79</strain>
    </source>
</reference>
<feature type="transmembrane region" description="Helical" evidence="2">
    <location>
        <begin position="112"/>
        <end position="136"/>
    </location>
</feature>
<gene>
    <name evidence="4" type="ORF">BU23DRAFT_84076</name>
</gene>
<feature type="region of interest" description="Disordered" evidence="1">
    <location>
        <begin position="311"/>
        <end position="349"/>
    </location>
</feature>
<keyword evidence="2" id="KW-1133">Transmembrane helix</keyword>
<dbReference type="AlphaFoldDB" id="A0A6A5USC8"/>
<feature type="transmembrane region" description="Helical" evidence="2">
    <location>
        <begin position="79"/>
        <end position="100"/>
    </location>
</feature>
<keyword evidence="2" id="KW-0812">Transmembrane</keyword>